<dbReference type="AlphaFoldDB" id="A0A3P7M042"/>
<reference evidence="2 3" key="1">
    <citation type="submission" date="2018-11" db="EMBL/GenBank/DDBJ databases">
        <authorList>
            <consortium name="Pathogen Informatics"/>
        </authorList>
    </citation>
    <scope>NUCLEOTIDE SEQUENCE [LARGE SCALE GENOMIC DNA]</scope>
</reference>
<feature type="region of interest" description="Disordered" evidence="1">
    <location>
        <begin position="267"/>
        <end position="291"/>
    </location>
</feature>
<feature type="region of interest" description="Disordered" evidence="1">
    <location>
        <begin position="1"/>
        <end position="27"/>
    </location>
</feature>
<dbReference type="EMBL" id="UYRU01052131">
    <property type="protein sequence ID" value="VDN11731.1"/>
    <property type="molecule type" value="Genomic_DNA"/>
</dbReference>
<feature type="compositionally biased region" description="Polar residues" evidence="1">
    <location>
        <begin position="16"/>
        <end position="27"/>
    </location>
</feature>
<dbReference type="Gene3D" id="2.30.29.30">
    <property type="entry name" value="Pleckstrin-homology domain (PH domain)/Phosphotyrosine-binding domain (PTB)"/>
    <property type="match status" value="1"/>
</dbReference>
<proteinExistence type="predicted"/>
<name>A0A3P7M042_DIBLA</name>
<dbReference type="Proteomes" id="UP000281553">
    <property type="component" value="Unassembled WGS sequence"/>
</dbReference>
<feature type="non-terminal residue" evidence="2">
    <location>
        <position position="318"/>
    </location>
</feature>
<protein>
    <recommendedName>
        <fullName evidence="4">IRS-type PTB domain-containing protein</fullName>
    </recommendedName>
</protein>
<evidence type="ECO:0000256" key="1">
    <source>
        <dbReference type="SAM" id="MobiDB-lite"/>
    </source>
</evidence>
<organism evidence="2 3">
    <name type="scientific">Dibothriocephalus latus</name>
    <name type="common">Fish tapeworm</name>
    <name type="synonym">Diphyllobothrium latum</name>
    <dbReference type="NCBI Taxonomy" id="60516"/>
    <lineage>
        <taxon>Eukaryota</taxon>
        <taxon>Metazoa</taxon>
        <taxon>Spiralia</taxon>
        <taxon>Lophotrochozoa</taxon>
        <taxon>Platyhelminthes</taxon>
        <taxon>Cestoda</taxon>
        <taxon>Eucestoda</taxon>
        <taxon>Diphyllobothriidea</taxon>
        <taxon>Diphyllobothriidae</taxon>
        <taxon>Dibothriocephalus</taxon>
    </lineage>
</organism>
<feature type="region of interest" description="Disordered" evidence="1">
    <location>
        <begin position="299"/>
        <end position="318"/>
    </location>
</feature>
<dbReference type="InterPro" id="IPR011993">
    <property type="entry name" value="PH-like_dom_sf"/>
</dbReference>
<feature type="compositionally biased region" description="Basic and acidic residues" evidence="1">
    <location>
        <begin position="87"/>
        <end position="99"/>
    </location>
</feature>
<evidence type="ECO:0008006" key="4">
    <source>
        <dbReference type="Google" id="ProtNLM"/>
    </source>
</evidence>
<evidence type="ECO:0000313" key="2">
    <source>
        <dbReference type="EMBL" id="VDN11731.1"/>
    </source>
</evidence>
<gene>
    <name evidence="2" type="ORF">DILT_LOCUS7562</name>
</gene>
<feature type="compositionally biased region" description="Polar residues" evidence="1">
    <location>
        <begin position="269"/>
        <end position="290"/>
    </location>
</feature>
<evidence type="ECO:0000313" key="3">
    <source>
        <dbReference type="Proteomes" id="UP000281553"/>
    </source>
</evidence>
<dbReference type="SMART" id="SM01244">
    <property type="entry name" value="IRS"/>
    <property type="match status" value="1"/>
</dbReference>
<feature type="compositionally biased region" description="Polar residues" evidence="1">
    <location>
        <begin position="300"/>
        <end position="318"/>
    </location>
</feature>
<accession>A0A3P7M042</accession>
<keyword evidence="3" id="KW-1185">Reference proteome</keyword>
<feature type="region of interest" description="Disordered" evidence="1">
    <location>
        <begin position="71"/>
        <end position="99"/>
    </location>
</feature>
<sequence>MYRRCVKLRRNRSSSKDTSTQSAKSSPKYQLLLQKRLLLKGHQLKIGFDDQTSQQKFYEQLKIILRGSKGDRKFKKPSRHRTTQKKCSRDAQRCPEREEENAVKDIDNFMTDNQIYEAHTSGAVKVRVIPTDLSSRLKISGIYLLEVRGLDILLLDYINLMLMHKWSFRSVRRQSTVVLGPIILTNHKQGCELDTDKSIAIDAQRCSMFTNSREPFGYNASKLYLLTGSCCPGGRGLLCFFTEKGDMLMEHLVKLMQLAARDRRIIGSPTDQSATPSALTAPSGQRSSSARLELEPALVSTDTVAHSAPTTRASTPSG</sequence>
<dbReference type="OrthoDB" id="6287503at2759"/>
<feature type="compositionally biased region" description="Basic residues" evidence="1">
    <location>
        <begin position="72"/>
        <end position="86"/>
    </location>
</feature>
<feature type="compositionally biased region" description="Basic residues" evidence="1">
    <location>
        <begin position="1"/>
        <end position="13"/>
    </location>
</feature>